<evidence type="ECO:0000313" key="7">
    <source>
        <dbReference type="Proteomes" id="UP001156389"/>
    </source>
</evidence>
<evidence type="ECO:0000256" key="4">
    <source>
        <dbReference type="PROSITE-ProRule" id="PRU00335"/>
    </source>
</evidence>
<evidence type="ECO:0000256" key="1">
    <source>
        <dbReference type="ARBA" id="ARBA00023015"/>
    </source>
</evidence>
<keyword evidence="3" id="KW-0804">Transcription</keyword>
<evidence type="ECO:0000259" key="5">
    <source>
        <dbReference type="PROSITE" id="PS50977"/>
    </source>
</evidence>
<dbReference type="PROSITE" id="PS50977">
    <property type="entry name" value="HTH_TETR_2"/>
    <property type="match status" value="1"/>
</dbReference>
<proteinExistence type="predicted"/>
<gene>
    <name evidence="6" type="ORF">LHJ74_21425</name>
</gene>
<dbReference type="InterPro" id="IPR050109">
    <property type="entry name" value="HTH-type_TetR-like_transc_reg"/>
</dbReference>
<feature type="domain" description="HTH tetR-type" evidence="5">
    <location>
        <begin position="10"/>
        <end position="70"/>
    </location>
</feature>
<dbReference type="Gene3D" id="1.10.357.10">
    <property type="entry name" value="Tetracycline Repressor, domain 2"/>
    <property type="match status" value="1"/>
</dbReference>
<dbReference type="EMBL" id="JAJAGO010000010">
    <property type="protein sequence ID" value="MCT2592435.1"/>
    <property type="molecule type" value="Genomic_DNA"/>
</dbReference>
<sequence>MTGLRERKKRQTRQLISDIATGLFLDRGFDRVTIAEIAEAAEVSVNTVYNYFPSKEDLFFDREPELIARSSALVRERQPGQSAADALLAQLRKDLDERTVHVGMTEGYARFMECVRESPALLARMWVMQARVVQGLTETLREEAGATPDDPAPEVVATQLVGVNNTIFRTVSMGVAEGVGTDEISRRARRKLEAFVALLSDEVLNYATRPAG</sequence>
<dbReference type="Pfam" id="PF00440">
    <property type="entry name" value="TetR_N"/>
    <property type="match status" value="1"/>
</dbReference>
<evidence type="ECO:0000256" key="3">
    <source>
        <dbReference type="ARBA" id="ARBA00023163"/>
    </source>
</evidence>
<dbReference type="PANTHER" id="PTHR30055">
    <property type="entry name" value="HTH-TYPE TRANSCRIPTIONAL REGULATOR RUTR"/>
    <property type="match status" value="1"/>
</dbReference>
<comment type="caution">
    <text evidence="6">The sequence shown here is derived from an EMBL/GenBank/DDBJ whole genome shotgun (WGS) entry which is preliminary data.</text>
</comment>
<keyword evidence="1" id="KW-0805">Transcription regulation</keyword>
<organism evidence="6 7">
    <name type="scientific">Streptomyces gossypii</name>
    <dbReference type="NCBI Taxonomy" id="2883101"/>
    <lineage>
        <taxon>Bacteria</taxon>
        <taxon>Bacillati</taxon>
        <taxon>Actinomycetota</taxon>
        <taxon>Actinomycetes</taxon>
        <taxon>Kitasatosporales</taxon>
        <taxon>Streptomycetaceae</taxon>
        <taxon>Streptomyces</taxon>
    </lineage>
</organism>
<evidence type="ECO:0000256" key="2">
    <source>
        <dbReference type="ARBA" id="ARBA00023125"/>
    </source>
</evidence>
<dbReference type="InterPro" id="IPR001647">
    <property type="entry name" value="HTH_TetR"/>
</dbReference>
<dbReference type="Proteomes" id="UP001156389">
    <property type="component" value="Unassembled WGS sequence"/>
</dbReference>
<accession>A0ABT2JYL3</accession>
<keyword evidence="2 4" id="KW-0238">DNA-binding</keyword>
<feature type="DNA-binding region" description="H-T-H motif" evidence="4">
    <location>
        <begin position="33"/>
        <end position="52"/>
    </location>
</feature>
<dbReference type="RefSeq" id="WP_260219761.1">
    <property type="nucleotide sequence ID" value="NZ_JAJAGO010000010.1"/>
</dbReference>
<protein>
    <submittedName>
        <fullName evidence="6">TetR/AcrR family transcriptional regulator</fullName>
    </submittedName>
</protein>
<keyword evidence="7" id="KW-1185">Reference proteome</keyword>
<name>A0ABT2JYL3_9ACTN</name>
<reference evidence="6 7" key="1">
    <citation type="submission" date="2021-10" db="EMBL/GenBank/DDBJ databases">
        <title>Streptomyces gossypii sp. nov., isolated from soil collected from cotton field.</title>
        <authorList>
            <person name="Ge X."/>
            <person name="Chen X."/>
            <person name="Liu W."/>
        </authorList>
    </citation>
    <scope>NUCLEOTIDE SEQUENCE [LARGE SCALE GENOMIC DNA]</scope>
    <source>
        <strain evidence="6 7">N2-109</strain>
    </source>
</reference>
<dbReference type="PANTHER" id="PTHR30055:SF234">
    <property type="entry name" value="HTH-TYPE TRANSCRIPTIONAL REGULATOR BETI"/>
    <property type="match status" value="1"/>
</dbReference>
<evidence type="ECO:0000313" key="6">
    <source>
        <dbReference type="EMBL" id="MCT2592435.1"/>
    </source>
</evidence>
<dbReference type="Gene3D" id="1.10.10.60">
    <property type="entry name" value="Homeodomain-like"/>
    <property type="match status" value="1"/>
</dbReference>
<dbReference type="InterPro" id="IPR009057">
    <property type="entry name" value="Homeodomain-like_sf"/>
</dbReference>
<dbReference type="PRINTS" id="PR00455">
    <property type="entry name" value="HTHTETR"/>
</dbReference>
<dbReference type="SUPFAM" id="SSF46689">
    <property type="entry name" value="Homeodomain-like"/>
    <property type="match status" value="1"/>
</dbReference>